<reference evidence="3 4" key="1">
    <citation type="journal article" date="2018" name="Nat. Ecol. Evol.">
        <title>Shark genomes provide insights into elasmobranch evolution and the origin of vertebrates.</title>
        <authorList>
            <person name="Hara Y"/>
            <person name="Yamaguchi K"/>
            <person name="Onimaru K"/>
            <person name="Kadota M"/>
            <person name="Koyanagi M"/>
            <person name="Keeley SD"/>
            <person name="Tatsumi K"/>
            <person name="Tanaka K"/>
            <person name="Motone F"/>
            <person name="Kageyama Y"/>
            <person name="Nozu R"/>
            <person name="Adachi N"/>
            <person name="Nishimura O"/>
            <person name="Nakagawa R"/>
            <person name="Tanegashima C"/>
            <person name="Kiyatake I"/>
            <person name="Matsumoto R"/>
            <person name="Murakumo K"/>
            <person name="Nishida K"/>
            <person name="Terakita A"/>
            <person name="Kuratani S"/>
            <person name="Sato K"/>
            <person name="Hyodo S Kuraku.S."/>
        </authorList>
    </citation>
    <scope>NUCLEOTIDE SEQUENCE [LARGE SCALE GENOMIC DNA]</scope>
</reference>
<evidence type="ECO:0000313" key="4">
    <source>
        <dbReference type="Proteomes" id="UP000288216"/>
    </source>
</evidence>
<keyword evidence="1" id="KW-0175">Coiled coil</keyword>
<dbReference type="OMA" id="NFLFQMG"/>
<organism evidence="3 4">
    <name type="scientific">Scyliorhinus torazame</name>
    <name type="common">Cloudy catshark</name>
    <name type="synonym">Catulus torazame</name>
    <dbReference type="NCBI Taxonomy" id="75743"/>
    <lineage>
        <taxon>Eukaryota</taxon>
        <taxon>Metazoa</taxon>
        <taxon>Chordata</taxon>
        <taxon>Craniata</taxon>
        <taxon>Vertebrata</taxon>
        <taxon>Chondrichthyes</taxon>
        <taxon>Elasmobranchii</taxon>
        <taxon>Galeomorphii</taxon>
        <taxon>Galeoidea</taxon>
        <taxon>Carcharhiniformes</taxon>
        <taxon>Scyliorhinidae</taxon>
        <taxon>Scyliorhinus</taxon>
    </lineage>
</organism>
<feature type="non-terminal residue" evidence="3">
    <location>
        <position position="296"/>
    </location>
</feature>
<accession>A0A401PIY5</accession>
<dbReference type="STRING" id="75743.A0A401PIY5"/>
<gene>
    <name evidence="3" type="ORF">scyTo_0002345</name>
</gene>
<dbReference type="PANTHER" id="PTHR14604:SF3">
    <property type="entry name" value="SPERM-ASSOCIATED ANTIGEN 16 PROTEIN"/>
    <property type="match status" value="1"/>
</dbReference>
<protein>
    <recommendedName>
        <fullName evidence="5">Sperm-associated antigen 16 protein</fullName>
    </recommendedName>
</protein>
<keyword evidence="4" id="KW-1185">Reference proteome</keyword>
<feature type="coiled-coil region" evidence="1">
    <location>
        <begin position="147"/>
        <end position="209"/>
    </location>
</feature>
<dbReference type="PANTHER" id="PTHR14604">
    <property type="entry name" value="WD40 REPEAT PF20"/>
    <property type="match status" value="1"/>
</dbReference>
<feature type="region of interest" description="Disordered" evidence="2">
    <location>
        <begin position="1"/>
        <end position="26"/>
    </location>
</feature>
<dbReference type="GO" id="GO:0035082">
    <property type="term" value="P:axoneme assembly"/>
    <property type="evidence" value="ECO:0007669"/>
    <property type="project" value="TreeGrafter"/>
</dbReference>
<dbReference type="OrthoDB" id="538223at2759"/>
<sequence length="296" mass="33807">MATGTRATGGDQQQPPAMSEEQQEDGTFYLQQVTITEESEDDYQYEEIPADDDISILEGDESLENIVKTIEQQNEDLKATAQADDLFPARPVSQRPEVVDDFLRNFLITMGMMKTLDCFQTEWYEMLQKGSLKLQDVGFVPDVYAQNQLLEHEVKNVKKDLEDCKITTNTASETLIKLRKERDFHRMHHKRVAQEKNRLINDIKRLKKHYASFEPTLSKIKEKYNAAIKQKMLTSLERDRALVQMSGLQAALRAIECGCDFPVAMTSGYKGHSECRKDGPSHRALAEARAIAEARE</sequence>
<evidence type="ECO:0000313" key="3">
    <source>
        <dbReference type="EMBL" id="GCB73092.1"/>
    </source>
</evidence>
<evidence type="ECO:0008006" key="5">
    <source>
        <dbReference type="Google" id="ProtNLM"/>
    </source>
</evidence>
<comment type="caution">
    <text evidence="3">The sequence shown here is derived from an EMBL/GenBank/DDBJ whole genome shotgun (WGS) entry which is preliminary data.</text>
</comment>
<dbReference type="Proteomes" id="UP000288216">
    <property type="component" value="Unassembled WGS sequence"/>
</dbReference>
<proteinExistence type="predicted"/>
<dbReference type="GO" id="GO:1990716">
    <property type="term" value="C:axonemal central apparatus"/>
    <property type="evidence" value="ECO:0007669"/>
    <property type="project" value="TreeGrafter"/>
</dbReference>
<dbReference type="AlphaFoldDB" id="A0A401PIY5"/>
<name>A0A401PIY5_SCYTO</name>
<evidence type="ECO:0000256" key="2">
    <source>
        <dbReference type="SAM" id="MobiDB-lite"/>
    </source>
</evidence>
<dbReference type="InterPro" id="IPR050995">
    <property type="entry name" value="WD-F-box_domain-protein"/>
</dbReference>
<evidence type="ECO:0000256" key="1">
    <source>
        <dbReference type="SAM" id="Coils"/>
    </source>
</evidence>
<dbReference type="EMBL" id="BFAA01000584">
    <property type="protein sequence ID" value="GCB73092.1"/>
    <property type="molecule type" value="Genomic_DNA"/>
</dbReference>